<accession>A0A2U3ERB8</accession>
<dbReference type="Pfam" id="PF07247">
    <property type="entry name" value="AATase"/>
    <property type="match status" value="1"/>
</dbReference>
<reference evidence="1 2" key="1">
    <citation type="journal article" date="2016" name="Front. Microbiol.">
        <title>Genome and transcriptome sequences reveal the specific parasitism of the nematophagous Purpureocillium lilacinum 36-1.</title>
        <authorList>
            <person name="Xie J."/>
            <person name="Li S."/>
            <person name="Mo C."/>
            <person name="Xiao X."/>
            <person name="Peng D."/>
            <person name="Wang G."/>
            <person name="Xiao Y."/>
        </authorList>
    </citation>
    <scope>NUCLEOTIDE SEQUENCE [LARGE SCALE GENOMIC DNA]</scope>
    <source>
        <strain evidence="1 2">36-1</strain>
    </source>
</reference>
<comment type="caution">
    <text evidence="1">The sequence shown here is derived from an EMBL/GenBank/DDBJ whole genome shotgun (WGS) entry which is preliminary data.</text>
</comment>
<dbReference type="InterPro" id="IPR023213">
    <property type="entry name" value="CAT-like_dom_sf"/>
</dbReference>
<gene>
    <name evidence="1" type="ORF">PCL_04233</name>
</gene>
<organism evidence="1 2">
    <name type="scientific">Purpureocillium lilacinum</name>
    <name type="common">Paecilomyces lilacinus</name>
    <dbReference type="NCBI Taxonomy" id="33203"/>
    <lineage>
        <taxon>Eukaryota</taxon>
        <taxon>Fungi</taxon>
        <taxon>Dikarya</taxon>
        <taxon>Ascomycota</taxon>
        <taxon>Pezizomycotina</taxon>
        <taxon>Sordariomycetes</taxon>
        <taxon>Hypocreomycetidae</taxon>
        <taxon>Hypocreales</taxon>
        <taxon>Ophiocordycipitaceae</taxon>
        <taxon>Purpureocillium</taxon>
    </lineage>
</organism>
<protein>
    <submittedName>
        <fullName evidence="1">Uncharacterized protein</fullName>
    </submittedName>
</protein>
<dbReference type="AlphaFoldDB" id="A0A2U3ERB8"/>
<dbReference type="InterPro" id="IPR052058">
    <property type="entry name" value="Alcohol_O-acetyltransferase"/>
</dbReference>
<dbReference type="PANTHER" id="PTHR28037">
    <property type="entry name" value="ALCOHOL O-ACETYLTRANSFERASE 1-RELATED"/>
    <property type="match status" value="1"/>
</dbReference>
<dbReference type="Gene3D" id="3.30.559.10">
    <property type="entry name" value="Chloramphenicol acetyltransferase-like domain"/>
    <property type="match status" value="1"/>
</dbReference>
<evidence type="ECO:0000313" key="1">
    <source>
        <dbReference type="EMBL" id="PWI77039.1"/>
    </source>
</evidence>
<name>A0A2U3ERB8_PURLI</name>
<dbReference type="EMBL" id="LCWV01000001">
    <property type="protein sequence ID" value="PWI77039.1"/>
    <property type="molecule type" value="Genomic_DNA"/>
</dbReference>
<dbReference type="InterPro" id="IPR010828">
    <property type="entry name" value="Atf2/Sli1-like"/>
</dbReference>
<evidence type="ECO:0000313" key="2">
    <source>
        <dbReference type="Proteomes" id="UP000245956"/>
    </source>
</evidence>
<proteinExistence type="predicted"/>
<dbReference type="Proteomes" id="UP000245956">
    <property type="component" value="Unassembled WGS sequence"/>
</dbReference>
<sequence length="566" mass="62359">MVPTMGDPSAAYTILRMSSFYERMFYTFHRFGIQSNILVSARYTCGDDRPLSKWAVYNALASVIKTHPALRVVGVQRPSPRPGRHRIFRAVLHKIEFDTCVEFVADDQGDGVTSATLEEAHNTWDWADDEPGTPWWKLIIVGGNHIVFVYHHFVGDGISGVTFHREFLAALNTLGPSPDSGTVSPDHVAYSPSTILQYPPEPTDIATDTPSILRLVWNFLVWWLLRLFFQKRLLFGDLPRPRPYTRSLVAHPGDGGRTTTTVATCRIPAAKVRHIILACREKQTTFTPLLVTMLNLTLSTDFYPSALIGASRVAFDLRSHLSLSGVADISPNGIIMNAAAAAVQLHWLPKYKRDGAVDDQGLLPCHNEAIWQLARTYKKDMDAGVHGCIRDWMASKLVGPDLEDFTETSLPMIGHMVSDTYLVSNLGSIAGRQHGVSLRTRATKEGWAIDEMQFSAAATNGHAGSRSFALNIVGVADGDTIINASFEKGMNGCSSRDVTRGVAGRVGYTRASRNTYYGNYGRGMVFPSTSRRSMPDWRHTIPSGDAAQRMQSMADVEAAFSPPLAA</sequence>
<dbReference type="PANTHER" id="PTHR28037:SF1">
    <property type="entry name" value="ALCOHOL O-ACETYLTRANSFERASE 1-RELATED"/>
    <property type="match status" value="1"/>
</dbReference>
<dbReference type="SUPFAM" id="SSF52777">
    <property type="entry name" value="CoA-dependent acyltransferases"/>
    <property type="match status" value="1"/>
</dbReference>